<dbReference type="GO" id="GO:0022857">
    <property type="term" value="F:transmembrane transporter activity"/>
    <property type="evidence" value="ECO:0007669"/>
    <property type="project" value="InterPro"/>
</dbReference>
<feature type="chain" id="PRO_5038488243" evidence="1">
    <location>
        <begin position="33"/>
        <end position="327"/>
    </location>
</feature>
<dbReference type="EMBL" id="VUOB01000015">
    <property type="protein sequence ID" value="KAA2263712.1"/>
    <property type="molecule type" value="Genomic_DNA"/>
</dbReference>
<dbReference type="AlphaFoldDB" id="A0A5B2XLR2"/>
<gene>
    <name evidence="3" type="ORF">F0L68_09485</name>
</gene>
<dbReference type="RefSeq" id="WP_149849124.1">
    <property type="nucleotide sequence ID" value="NZ_VUOB01000015.1"/>
</dbReference>
<keyword evidence="4" id="KW-1185">Reference proteome</keyword>
<dbReference type="Gene3D" id="3.40.190.120">
    <property type="entry name" value="Osmoprotection protein (prox), domain 2"/>
    <property type="match status" value="1"/>
</dbReference>
<feature type="domain" description="ABC-type glycine betaine transport system substrate-binding" evidence="2">
    <location>
        <begin position="51"/>
        <end position="317"/>
    </location>
</feature>
<protein>
    <submittedName>
        <fullName evidence="3">Glycine betaine ABC transporter substrate-binding protein</fullName>
    </submittedName>
</protein>
<reference evidence="3 4" key="1">
    <citation type="submission" date="2019-09" db="EMBL/GenBank/DDBJ databases">
        <title>Goodfellowia gen. nov., a new genus of the Pseudonocardineae related to Actinoalloteichus, containing Goodfellowia coeruleoviolacea gen. nov., comb. nov. gen. nov., comb. nov.</title>
        <authorList>
            <person name="Labeda D."/>
        </authorList>
    </citation>
    <scope>NUCLEOTIDE SEQUENCE [LARGE SCALE GENOMIC DNA]</scope>
    <source>
        <strain evidence="3 4">AN110305</strain>
    </source>
</reference>
<dbReference type="GO" id="GO:0043190">
    <property type="term" value="C:ATP-binding cassette (ABC) transporter complex"/>
    <property type="evidence" value="ECO:0007669"/>
    <property type="project" value="InterPro"/>
</dbReference>
<dbReference type="PROSITE" id="PS51257">
    <property type="entry name" value="PROKAR_LIPOPROTEIN"/>
    <property type="match status" value="1"/>
</dbReference>
<evidence type="ECO:0000256" key="1">
    <source>
        <dbReference type="SAM" id="SignalP"/>
    </source>
</evidence>
<dbReference type="Pfam" id="PF04069">
    <property type="entry name" value="OpuAC"/>
    <property type="match status" value="1"/>
</dbReference>
<proteinExistence type="predicted"/>
<dbReference type="Proteomes" id="UP000323454">
    <property type="component" value="Unassembled WGS sequence"/>
</dbReference>
<accession>A0A5B2XLR2</accession>
<comment type="caution">
    <text evidence="3">The sequence shown here is derived from an EMBL/GenBank/DDBJ whole genome shotgun (WGS) entry which is preliminary data.</text>
</comment>
<name>A0A5B2XLR2_9PSEU</name>
<evidence type="ECO:0000259" key="2">
    <source>
        <dbReference type="Pfam" id="PF04069"/>
    </source>
</evidence>
<dbReference type="CDD" id="cd13611">
    <property type="entry name" value="PBP2_YehZ"/>
    <property type="match status" value="1"/>
</dbReference>
<reference evidence="3 4" key="2">
    <citation type="submission" date="2019-09" db="EMBL/GenBank/DDBJ databases">
        <authorList>
            <person name="Jin C."/>
        </authorList>
    </citation>
    <scope>NUCLEOTIDE SEQUENCE [LARGE SCALE GENOMIC DNA]</scope>
    <source>
        <strain evidence="3 4">AN110305</strain>
    </source>
</reference>
<feature type="signal peptide" evidence="1">
    <location>
        <begin position="1"/>
        <end position="32"/>
    </location>
</feature>
<evidence type="ECO:0000313" key="4">
    <source>
        <dbReference type="Proteomes" id="UP000323454"/>
    </source>
</evidence>
<sequence length="327" mass="35199">MRRQHRAARIAALALVGALLSACGLSSGSAVPLDVGPGSITPVDGLRGLRLTVGSKDFTENIVLGYIAELALEAAGAEVKDLTNIQGSNSARQALKAGQIDLYWEYTGTAWISYQGNNNPIPDGQKQFDAVRDADAAAGISWLDLSPLNNTYAFALSKANADRLGVHTLSEMADLVRRDPSAGTYCLETEFASRNDGFPGMQKAYGFTVPSDQVKILGTGAVYQATSDGHACNFGEVFTTDGRILALNLQLLKDDRKFFPQYNAALTVRKELADRYPQLGRLFEPIAKKLSNDVMLHLNAKVDVDGMDPADVARDWLVAEGFVTKPS</sequence>
<dbReference type="Gene3D" id="3.40.190.10">
    <property type="entry name" value="Periplasmic binding protein-like II"/>
    <property type="match status" value="1"/>
</dbReference>
<keyword evidence="1" id="KW-0732">Signal</keyword>
<organism evidence="3 4">
    <name type="scientific">Solihabitans fulvus</name>
    <dbReference type="NCBI Taxonomy" id="1892852"/>
    <lineage>
        <taxon>Bacteria</taxon>
        <taxon>Bacillati</taxon>
        <taxon>Actinomycetota</taxon>
        <taxon>Actinomycetes</taxon>
        <taxon>Pseudonocardiales</taxon>
        <taxon>Pseudonocardiaceae</taxon>
        <taxon>Solihabitans</taxon>
    </lineage>
</organism>
<dbReference type="InterPro" id="IPR007210">
    <property type="entry name" value="ABC_Gly_betaine_transp_sub-bd"/>
</dbReference>
<dbReference type="SUPFAM" id="SSF53850">
    <property type="entry name" value="Periplasmic binding protein-like II"/>
    <property type="match status" value="1"/>
</dbReference>
<dbReference type="OrthoDB" id="9781705at2"/>
<evidence type="ECO:0000313" key="3">
    <source>
        <dbReference type="EMBL" id="KAA2263712.1"/>
    </source>
</evidence>